<evidence type="ECO:0000256" key="1">
    <source>
        <dbReference type="SAM" id="MobiDB-lite"/>
    </source>
</evidence>
<sequence>MASTSDAASFYEAHSSSKSFRSVSKERSKNTRDRLIGTAASDVRGTVWSNTGRSQTHNRQGPGMKTAENRSAHTSASHSRRVGGSSTRNVEETVVVPTPPPPSPRGTDNDHSHSGHASN</sequence>
<gene>
    <name evidence="2" type="ORF">ECPE_LOCUS3836</name>
</gene>
<reference evidence="2 3" key="2">
    <citation type="submission" date="2018-11" db="EMBL/GenBank/DDBJ databases">
        <authorList>
            <consortium name="Pathogen Informatics"/>
        </authorList>
    </citation>
    <scope>NUCLEOTIDE SEQUENCE [LARGE SCALE GENOMIC DNA]</scope>
    <source>
        <strain evidence="2 3">Egypt</strain>
    </source>
</reference>
<protein>
    <submittedName>
        <fullName evidence="2 4">Uncharacterized protein</fullName>
    </submittedName>
</protein>
<evidence type="ECO:0000313" key="4">
    <source>
        <dbReference type="WBParaSite" id="ECPE_0000384101-mRNA-1"/>
    </source>
</evidence>
<name>A0A183AA51_9TREM</name>
<organism evidence="4">
    <name type="scientific">Echinostoma caproni</name>
    <dbReference type="NCBI Taxonomy" id="27848"/>
    <lineage>
        <taxon>Eukaryota</taxon>
        <taxon>Metazoa</taxon>
        <taxon>Spiralia</taxon>
        <taxon>Lophotrochozoa</taxon>
        <taxon>Platyhelminthes</taxon>
        <taxon>Trematoda</taxon>
        <taxon>Digenea</taxon>
        <taxon>Plagiorchiida</taxon>
        <taxon>Echinostomata</taxon>
        <taxon>Echinostomatoidea</taxon>
        <taxon>Echinostomatidae</taxon>
        <taxon>Echinostoma</taxon>
    </lineage>
</organism>
<proteinExistence type="predicted"/>
<feature type="region of interest" description="Disordered" evidence="1">
    <location>
        <begin position="1"/>
        <end position="119"/>
    </location>
</feature>
<dbReference type="Proteomes" id="UP000272942">
    <property type="component" value="Unassembled WGS sequence"/>
</dbReference>
<dbReference type="AlphaFoldDB" id="A0A183AA51"/>
<reference evidence="4" key="1">
    <citation type="submission" date="2016-06" db="UniProtKB">
        <authorList>
            <consortium name="WormBaseParasite"/>
        </authorList>
    </citation>
    <scope>IDENTIFICATION</scope>
</reference>
<accession>A0A183AA51</accession>
<evidence type="ECO:0000313" key="2">
    <source>
        <dbReference type="EMBL" id="VDP70741.1"/>
    </source>
</evidence>
<dbReference type="EMBL" id="UZAN01040736">
    <property type="protein sequence ID" value="VDP70741.1"/>
    <property type="molecule type" value="Genomic_DNA"/>
</dbReference>
<feature type="compositionally biased region" description="Polar residues" evidence="1">
    <location>
        <begin position="47"/>
        <end position="59"/>
    </location>
</feature>
<evidence type="ECO:0000313" key="3">
    <source>
        <dbReference type="Proteomes" id="UP000272942"/>
    </source>
</evidence>
<dbReference type="WBParaSite" id="ECPE_0000384101-mRNA-1">
    <property type="protein sequence ID" value="ECPE_0000384101-mRNA-1"/>
    <property type="gene ID" value="ECPE_0000384101"/>
</dbReference>
<keyword evidence="3" id="KW-1185">Reference proteome</keyword>
<feature type="compositionally biased region" description="Basic and acidic residues" evidence="1">
    <location>
        <begin position="23"/>
        <end position="35"/>
    </location>
</feature>